<feature type="compositionally biased region" description="Pro residues" evidence="1">
    <location>
        <begin position="46"/>
        <end position="55"/>
    </location>
</feature>
<accession>A0A1H1NSM8</accession>
<sequence>MKASALASALVSITLIPFGWSPQTEGSSVVVGFELATRYPSASDPPTSPTKPPEPSTSCYSNLQSKSPVPSSSNRSSGTKETVNVKQAFVIHSPSADRP</sequence>
<keyword evidence="3" id="KW-1185">Reference proteome</keyword>
<reference evidence="2 3" key="1">
    <citation type="submission" date="2016-10" db="EMBL/GenBank/DDBJ databases">
        <authorList>
            <person name="de Groot N.N."/>
        </authorList>
    </citation>
    <scope>NUCLEOTIDE SEQUENCE [LARGE SCALE GENOMIC DNA]</scope>
    <source>
        <strain evidence="2 3">DSM 22126</strain>
    </source>
</reference>
<evidence type="ECO:0000256" key="1">
    <source>
        <dbReference type="SAM" id="MobiDB-lite"/>
    </source>
</evidence>
<dbReference type="Proteomes" id="UP000185663">
    <property type="component" value="Chromosome I"/>
</dbReference>
<dbReference type="STRING" id="545619.SAMN04489860_0606"/>
<evidence type="ECO:0000313" key="3">
    <source>
        <dbReference type="Proteomes" id="UP000185663"/>
    </source>
</evidence>
<name>A0A1H1NSM8_9CELL</name>
<feature type="region of interest" description="Disordered" evidence="1">
    <location>
        <begin position="39"/>
        <end position="99"/>
    </location>
</feature>
<organism evidence="2 3">
    <name type="scientific">Paraoerskovia marina</name>
    <dbReference type="NCBI Taxonomy" id="545619"/>
    <lineage>
        <taxon>Bacteria</taxon>
        <taxon>Bacillati</taxon>
        <taxon>Actinomycetota</taxon>
        <taxon>Actinomycetes</taxon>
        <taxon>Micrococcales</taxon>
        <taxon>Cellulomonadaceae</taxon>
        <taxon>Paraoerskovia</taxon>
    </lineage>
</organism>
<evidence type="ECO:0000313" key="2">
    <source>
        <dbReference type="EMBL" id="SDS01765.1"/>
    </source>
</evidence>
<gene>
    <name evidence="2" type="ORF">SAMN04489860_0606</name>
</gene>
<dbReference type="AlphaFoldDB" id="A0A1H1NSM8"/>
<dbReference type="EMBL" id="LT629776">
    <property type="protein sequence ID" value="SDS01765.1"/>
    <property type="molecule type" value="Genomic_DNA"/>
</dbReference>
<protein>
    <submittedName>
        <fullName evidence="2">Uncharacterized protein</fullName>
    </submittedName>
</protein>
<proteinExistence type="predicted"/>
<feature type="compositionally biased region" description="Low complexity" evidence="1">
    <location>
        <begin position="56"/>
        <end position="77"/>
    </location>
</feature>